<sequence length="617" mass="67893">MKKTIVILSLIAGFTLNVHSEKKPDYKNPKLPVEKRVENLISLMTLEEKVLQLQSQLTFLNQYKDRNWEVGHFRNIAHFLHNGPNGPTSTIDCAKAVNEDTRKSIEANRLGIPVLQHGEALHDAMWGVATCFPQSISMAATFDDEFYYRVGEAIAKETHAVGVRQVYAPVINISRDPRWGRTEESYGEDVFLTSRMGVAYTKAFEKEGVIASPKHYVDNYGDGGHDSFASGMSWRILREVFLEPFRACIEEGGARSIMASYNSIDGIPASASAVLLNDILRKEWNFKGYVVSDYGCIPGIYNAHKVVQSHPEAQALCFEAGLDIGLGFGESSSYSHLLELVKSGRISEEAVDVSLRRVLTAKFELGLFDNPYVNPKEADKIVHSKEHKELVLEAARKVMTLLKNNNNALPLSDKAVKRIGVFGPAANVLSVGDYSGPSGGLTGEFITNGITPYLGLKQRLQAKAEVILHPGNTDAAALARTCDVAIFFAAIQEGEGEDRSHLALPKRTMKAAESLEHAQIVDTGGKQTFEMDQERIIDEISGSGTKTIVVLLNGSTIDIRNWADKVDAILEAWYPGERGGTAIAETLFGDVNPGGRLPITCATNREHTKRQSCYYLS</sequence>
<protein>
    <submittedName>
        <fullName evidence="4">Periplasmic beta-glucosidase</fullName>
        <ecNumber evidence="4">3.2.1.21</ecNumber>
    </submittedName>
</protein>
<feature type="domain" description="Glycoside hydrolase family 3 C-terminal" evidence="3">
    <location>
        <begin position="532"/>
        <end position="608"/>
    </location>
</feature>
<evidence type="ECO:0000256" key="1">
    <source>
        <dbReference type="ARBA" id="ARBA00022801"/>
    </source>
</evidence>
<evidence type="ECO:0000259" key="2">
    <source>
        <dbReference type="Pfam" id="PF00933"/>
    </source>
</evidence>
<feature type="domain" description="Glycoside hydrolase family 3 N-terminal" evidence="2">
    <location>
        <begin position="45"/>
        <end position="360"/>
    </location>
</feature>
<gene>
    <name evidence="4" type="ORF">EZS27_025364</name>
</gene>
<dbReference type="InterPro" id="IPR002772">
    <property type="entry name" value="Glyco_hydro_3_C"/>
</dbReference>
<organism evidence="4">
    <name type="scientific">termite gut metagenome</name>
    <dbReference type="NCBI Taxonomy" id="433724"/>
    <lineage>
        <taxon>unclassified sequences</taxon>
        <taxon>metagenomes</taxon>
        <taxon>organismal metagenomes</taxon>
    </lineage>
</organism>
<dbReference type="Gene3D" id="3.20.20.300">
    <property type="entry name" value="Glycoside hydrolase, family 3, N-terminal domain"/>
    <property type="match status" value="1"/>
</dbReference>
<dbReference type="InterPro" id="IPR036881">
    <property type="entry name" value="Glyco_hydro_3_C_sf"/>
</dbReference>
<name>A0A5J4QW43_9ZZZZ</name>
<dbReference type="GO" id="GO:0009251">
    <property type="term" value="P:glucan catabolic process"/>
    <property type="evidence" value="ECO:0007669"/>
    <property type="project" value="TreeGrafter"/>
</dbReference>
<evidence type="ECO:0000313" key="4">
    <source>
        <dbReference type="EMBL" id="KAA6325418.1"/>
    </source>
</evidence>
<dbReference type="Pfam" id="PF01915">
    <property type="entry name" value="Glyco_hydro_3_C"/>
    <property type="match status" value="2"/>
</dbReference>
<evidence type="ECO:0000259" key="3">
    <source>
        <dbReference type="Pfam" id="PF01915"/>
    </source>
</evidence>
<dbReference type="GO" id="GO:0008422">
    <property type="term" value="F:beta-glucosidase activity"/>
    <property type="evidence" value="ECO:0007669"/>
    <property type="project" value="UniProtKB-EC"/>
</dbReference>
<dbReference type="PANTHER" id="PTHR30620">
    <property type="entry name" value="PERIPLASMIC BETA-GLUCOSIDASE-RELATED"/>
    <property type="match status" value="1"/>
</dbReference>
<dbReference type="PRINTS" id="PR00133">
    <property type="entry name" value="GLHYDRLASE3"/>
</dbReference>
<dbReference type="AlphaFoldDB" id="A0A5J4QW43"/>
<dbReference type="Gene3D" id="3.40.50.1700">
    <property type="entry name" value="Glycoside hydrolase family 3 C-terminal domain"/>
    <property type="match status" value="1"/>
</dbReference>
<dbReference type="InterPro" id="IPR036962">
    <property type="entry name" value="Glyco_hydro_3_N_sf"/>
</dbReference>
<dbReference type="Pfam" id="PF00933">
    <property type="entry name" value="Glyco_hydro_3"/>
    <property type="match status" value="1"/>
</dbReference>
<dbReference type="PANTHER" id="PTHR30620:SF123">
    <property type="entry name" value="BETA-XYLOSIDASE"/>
    <property type="match status" value="1"/>
</dbReference>
<dbReference type="InterPro" id="IPR017853">
    <property type="entry name" value="GH"/>
</dbReference>
<dbReference type="EC" id="3.2.1.21" evidence="4"/>
<dbReference type="InterPro" id="IPR001764">
    <property type="entry name" value="Glyco_hydro_3_N"/>
</dbReference>
<comment type="caution">
    <text evidence="4">The sequence shown here is derived from an EMBL/GenBank/DDBJ whole genome shotgun (WGS) entry which is preliminary data.</text>
</comment>
<dbReference type="SUPFAM" id="SSF52279">
    <property type="entry name" value="Beta-D-glucan exohydrolase, C-terminal domain"/>
    <property type="match status" value="1"/>
</dbReference>
<dbReference type="EMBL" id="SNRY01002366">
    <property type="protein sequence ID" value="KAA6325418.1"/>
    <property type="molecule type" value="Genomic_DNA"/>
</dbReference>
<proteinExistence type="predicted"/>
<keyword evidence="4" id="KW-0326">Glycosidase</keyword>
<dbReference type="SUPFAM" id="SSF51445">
    <property type="entry name" value="(Trans)glycosidases"/>
    <property type="match status" value="1"/>
</dbReference>
<dbReference type="InterPro" id="IPR051915">
    <property type="entry name" value="Cellulose_Degrad_GH3"/>
</dbReference>
<feature type="domain" description="Glycoside hydrolase family 3 C-terminal" evidence="3">
    <location>
        <begin position="399"/>
        <end position="516"/>
    </location>
</feature>
<reference evidence="4" key="1">
    <citation type="submission" date="2019-03" db="EMBL/GenBank/DDBJ databases">
        <title>Single cell metagenomics reveals metabolic interactions within the superorganism composed of flagellate Streblomastix strix and complex community of Bacteroidetes bacteria on its surface.</title>
        <authorList>
            <person name="Treitli S.C."/>
            <person name="Kolisko M."/>
            <person name="Husnik F."/>
            <person name="Keeling P."/>
            <person name="Hampl V."/>
        </authorList>
    </citation>
    <scope>NUCLEOTIDE SEQUENCE</scope>
    <source>
        <strain evidence="4">STM</strain>
    </source>
</reference>
<accession>A0A5J4QW43</accession>
<keyword evidence="1 4" id="KW-0378">Hydrolase</keyword>